<name>A0ABS6H1R3_9PROT</name>
<dbReference type="InterPro" id="IPR039968">
    <property type="entry name" value="BcerS-like"/>
</dbReference>
<accession>A0ABS6H1R3</accession>
<dbReference type="Proteomes" id="UP000689967">
    <property type="component" value="Unassembled WGS sequence"/>
</dbReference>
<dbReference type="PANTHER" id="PTHR41368">
    <property type="entry name" value="PROTEIN YGHO"/>
    <property type="match status" value="1"/>
</dbReference>
<dbReference type="PANTHER" id="PTHR41368:SF1">
    <property type="entry name" value="PROTEIN YGHO"/>
    <property type="match status" value="1"/>
</dbReference>
<protein>
    <recommendedName>
        <fullName evidence="3">N-acetyltransferase</fullName>
    </recommendedName>
</protein>
<keyword evidence="2" id="KW-1185">Reference proteome</keyword>
<evidence type="ECO:0000313" key="1">
    <source>
        <dbReference type="EMBL" id="MBU8542600.1"/>
    </source>
</evidence>
<reference evidence="1 2" key="1">
    <citation type="submission" date="2021-01" db="EMBL/GenBank/DDBJ databases">
        <title>Roseomonas sp. nov, a bacterium isolated from an oil production mixture in Yumen Oilfield.</title>
        <authorList>
            <person name="Wu D."/>
        </authorList>
    </citation>
    <scope>NUCLEOTIDE SEQUENCE [LARGE SCALE GENOMIC DNA]</scope>
    <source>
        <strain evidence="1 2">ROY-5-3</strain>
    </source>
</reference>
<dbReference type="RefSeq" id="WP_216872907.1">
    <property type="nucleotide sequence ID" value="NZ_JAERQM010000001.1"/>
</dbReference>
<evidence type="ECO:0000313" key="2">
    <source>
        <dbReference type="Proteomes" id="UP000689967"/>
    </source>
</evidence>
<sequence length="370" mass="40181">MIVARPVSGGAEARAFHALPARLRPLGWSVPLRWDEARMFDPAVFTFLADHAVQRFLAWKDGAVAGRIAACVPKDPAAPATFGFLCLERDPAVLAALLAAARGFIREQGRAEMTGPLSFTINHEVGAQAGFFGRAPMLRMPGSPDWLPGMLDAAGLAPVRDMLACTLDVAAERHSARFAALALKRPAEMARLRLRPLVRRDFDGELRRIAALYNDAWGANWGAVPLGAAEVKGLGRLLRPLLWRGEVIFAEWDRKPVGLVSVVPNIAEAIPGNGRLLPFGWARLGLALAGQVRGARLPMLGITQDFRGHPASALAMGALLREAIGHCRLRGWQHLEISWILDSNAAMLNAMARLPAPVDGRWRLWRGGLD</sequence>
<dbReference type="EMBL" id="JAERQM010000001">
    <property type="protein sequence ID" value="MBU8542600.1"/>
    <property type="molecule type" value="Genomic_DNA"/>
</dbReference>
<gene>
    <name evidence="1" type="ORF">JJQ90_02730</name>
</gene>
<proteinExistence type="predicted"/>
<comment type="caution">
    <text evidence="1">The sequence shown here is derived from an EMBL/GenBank/DDBJ whole genome shotgun (WGS) entry which is preliminary data.</text>
</comment>
<evidence type="ECO:0008006" key="3">
    <source>
        <dbReference type="Google" id="ProtNLM"/>
    </source>
</evidence>
<organism evidence="1 2">
    <name type="scientific">Falsiroseomonas oleicola</name>
    <dbReference type="NCBI Taxonomy" id="2801474"/>
    <lineage>
        <taxon>Bacteria</taxon>
        <taxon>Pseudomonadati</taxon>
        <taxon>Pseudomonadota</taxon>
        <taxon>Alphaproteobacteria</taxon>
        <taxon>Acetobacterales</taxon>
        <taxon>Roseomonadaceae</taxon>
        <taxon>Falsiroseomonas</taxon>
    </lineage>
</organism>